<dbReference type="GO" id="GO:0019171">
    <property type="term" value="F:(3R)-hydroxyacyl-[acyl-carrier-protein] dehydratase activity"/>
    <property type="evidence" value="ECO:0007669"/>
    <property type="project" value="UniProtKB-EC"/>
</dbReference>
<dbReference type="SUPFAM" id="SSF54637">
    <property type="entry name" value="Thioesterase/thiol ester dehydrase-isomerase"/>
    <property type="match status" value="1"/>
</dbReference>
<dbReference type="Gene3D" id="3.10.129.10">
    <property type="entry name" value="Hotdog Thioesterase"/>
    <property type="match status" value="1"/>
</dbReference>
<dbReference type="CDD" id="cd01288">
    <property type="entry name" value="FabZ"/>
    <property type="match status" value="1"/>
</dbReference>
<evidence type="ECO:0000313" key="2">
    <source>
        <dbReference type="EMBL" id="ALO16097.1"/>
    </source>
</evidence>
<dbReference type="InterPro" id="IPR029069">
    <property type="entry name" value="HotDog_dom_sf"/>
</dbReference>
<organism evidence="2 3">
    <name type="scientific">Salinivirga cyanobacteriivorans</name>
    <dbReference type="NCBI Taxonomy" id="1307839"/>
    <lineage>
        <taxon>Bacteria</taxon>
        <taxon>Pseudomonadati</taxon>
        <taxon>Bacteroidota</taxon>
        <taxon>Bacteroidia</taxon>
        <taxon>Bacteroidales</taxon>
        <taxon>Salinivirgaceae</taxon>
        <taxon>Salinivirga</taxon>
    </lineage>
</organism>
<keyword evidence="3" id="KW-1185">Reference proteome</keyword>
<dbReference type="PANTHER" id="PTHR30272">
    <property type="entry name" value="3-HYDROXYACYL-[ACYL-CARRIER-PROTEIN] DEHYDRATASE"/>
    <property type="match status" value="1"/>
</dbReference>
<dbReference type="EC" id="4.2.1.59" evidence="2"/>
<accession>A0A0S2I197</accession>
<dbReference type="KEGG" id="blq:L21SP5_02472"/>
<dbReference type="Pfam" id="PF07977">
    <property type="entry name" value="FabA"/>
    <property type="match status" value="1"/>
</dbReference>
<reference evidence="2 3" key="1">
    <citation type="submission" date="2015-11" db="EMBL/GenBank/DDBJ databases">
        <title>Description and complete genome sequence of a novel strain predominating in hypersaline microbial mats and representing a new family of the Bacteriodetes phylum.</title>
        <authorList>
            <person name="Spring S."/>
            <person name="Bunk B."/>
            <person name="Sproer C."/>
            <person name="Klenk H.-P."/>
        </authorList>
    </citation>
    <scope>NUCLEOTIDE SEQUENCE [LARGE SCALE GENOMIC DNA]</scope>
    <source>
        <strain evidence="2 3">L21-Spi-D4</strain>
    </source>
</reference>
<evidence type="ECO:0000313" key="3">
    <source>
        <dbReference type="Proteomes" id="UP000064893"/>
    </source>
</evidence>
<evidence type="ECO:0000256" key="1">
    <source>
        <dbReference type="ARBA" id="ARBA00023239"/>
    </source>
</evidence>
<protein>
    <submittedName>
        <fullName evidence="2">3-hydroxyacyl-[acyl-carrier-protein] dehydratase FabZ</fullName>
        <ecNumber evidence="2">4.2.1.59</ecNumber>
    </submittedName>
</protein>
<dbReference type="EMBL" id="CP013118">
    <property type="protein sequence ID" value="ALO16097.1"/>
    <property type="molecule type" value="Genomic_DNA"/>
</dbReference>
<gene>
    <name evidence="2" type="primary">fabZ</name>
    <name evidence="2" type="ORF">L21SP5_02472</name>
</gene>
<dbReference type="AlphaFoldDB" id="A0A0S2I197"/>
<sequence>MKIKEKGVAPNFDLNKEPVYDVVKVQETLPHRPPFLFVDKVLHLDQERVVGMKNVTMNEPFFVSHFPGAPVMPGVLQIEAMAQVGGILVLNTVDDPENYLT</sequence>
<dbReference type="STRING" id="1307839.L21SP5_02472"/>
<dbReference type="Proteomes" id="UP000064893">
    <property type="component" value="Chromosome"/>
</dbReference>
<keyword evidence="1 2" id="KW-0456">Lyase</keyword>
<dbReference type="PATRIC" id="fig|1307839.3.peg.2593"/>
<proteinExistence type="predicted"/>
<dbReference type="InterPro" id="IPR013114">
    <property type="entry name" value="FabA_FabZ"/>
</dbReference>
<dbReference type="PANTHER" id="PTHR30272:SF1">
    <property type="entry name" value="3-HYDROXYACYL-[ACYL-CARRIER-PROTEIN] DEHYDRATASE"/>
    <property type="match status" value="1"/>
</dbReference>
<dbReference type="OrthoDB" id="9772788at2"/>
<name>A0A0S2I197_9BACT</name>